<evidence type="ECO:0000259" key="1">
    <source>
        <dbReference type="Pfam" id="PF01266"/>
    </source>
</evidence>
<accession>A0A1G7QG33</accession>
<protein>
    <submittedName>
        <fullName evidence="2">Glycine/D-amino acid oxidase</fullName>
    </submittedName>
</protein>
<dbReference type="RefSeq" id="WP_089832283.1">
    <property type="nucleotide sequence ID" value="NZ_FNBN01000003.1"/>
</dbReference>
<proteinExistence type="predicted"/>
<dbReference type="Proteomes" id="UP000199045">
    <property type="component" value="Unassembled WGS sequence"/>
</dbReference>
<dbReference type="InterPro" id="IPR006076">
    <property type="entry name" value="FAD-dep_OxRdtase"/>
</dbReference>
<dbReference type="Gene3D" id="3.30.9.10">
    <property type="entry name" value="D-Amino Acid Oxidase, subunit A, domain 2"/>
    <property type="match status" value="1"/>
</dbReference>
<dbReference type="Pfam" id="PF01266">
    <property type="entry name" value="DAO"/>
    <property type="match status" value="1"/>
</dbReference>
<dbReference type="Gene3D" id="3.50.50.60">
    <property type="entry name" value="FAD/NAD(P)-binding domain"/>
    <property type="match status" value="1"/>
</dbReference>
<dbReference type="AlphaFoldDB" id="A0A1G7QG33"/>
<sequence>MLSYWEKQSLLQYDYIIAGSGIVGLSTAISLKDKLPAARVLVLESDILPTGASTKNAGFACIGSLTELLSDFNNMPREEVLALLQMRRNGLQLLRRRIGDEAMQYREAGSYELIGMQEEHALAQLDSVNNVLRPLLGGDAFTIASDKIGGFGFNRAFVRALICNNYEGELHTGRMMRSLIDIAISKGVEIKTGCRVSHLEDLHTGVRVTVPAAGGEEVGFMARRVAVCTNAFARQLLPELDVRPGRGQVLLTDVIPGLRFKGVFHMEEGYYYFRELDGRVLFGGGRNLDFEKETTTSFDLNPEIQQQLENRLHNIILPGQSVMITDRWTGIMAFGRTRQPLIRYHTHNIVLGVRMGGMGVAIGSAVGEQLSAFLTE</sequence>
<feature type="domain" description="FAD dependent oxidoreductase" evidence="1">
    <location>
        <begin position="14"/>
        <end position="371"/>
    </location>
</feature>
<dbReference type="PANTHER" id="PTHR13847:SF281">
    <property type="entry name" value="FAD DEPENDENT OXIDOREDUCTASE DOMAIN-CONTAINING PROTEIN"/>
    <property type="match status" value="1"/>
</dbReference>
<evidence type="ECO:0000313" key="2">
    <source>
        <dbReference type="EMBL" id="SDF97462.1"/>
    </source>
</evidence>
<name>A0A1G7QG33_CHIFI</name>
<dbReference type="EMBL" id="FNBN01000003">
    <property type="protein sequence ID" value="SDF97462.1"/>
    <property type="molecule type" value="Genomic_DNA"/>
</dbReference>
<dbReference type="PANTHER" id="PTHR13847">
    <property type="entry name" value="SARCOSINE DEHYDROGENASE-RELATED"/>
    <property type="match status" value="1"/>
</dbReference>
<dbReference type="InterPro" id="IPR036188">
    <property type="entry name" value="FAD/NAD-bd_sf"/>
</dbReference>
<organism evidence="2 3">
    <name type="scientific">Chitinophaga filiformis</name>
    <name type="common">Myxococcus filiformis</name>
    <name type="synonym">Flexibacter filiformis</name>
    <dbReference type="NCBI Taxonomy" id="104663"/>
    <lineage>
        <taxon>Bacteria</taxon>
        <taxon>Pseudomonadati</taxon>
        <taxon>Bacteroidota</taxon>
        <taxon>Chitinophagia</taxon>
        <taxon>Chitinophagales</taxon>
        <taxon>Chitinophagaceae</taxon>
        <taxon>Chitinophaga</taxon>
    </lineage>
</organism>
<gene>
    <name evidence="2" type="ORF">SAMN04488121_10346</name>
</gene>
<dbReference type="OrthoDB" id="1491488at2"/>
<dbReference type="SUPFAM" id="SSF51905">
    <property type="entry name" value="FAD/NAD(P)-binding domain"/>
    <property type="match status" value="1"/>
</dbReference>
<dbReference type="GO" id="GO:0005737">
    <property type="term" value="C:cytoplasm"/>
    <property type="evidence" value="ECO:0007669"/>
    <property type="project" value="TreeGrafter"/>
</dbReference>
<dbReference type="STRING" id="104663.SAMN04488121_10346"/>
<reference evidence="2 3" key="1">
    <citation type="submission" date="2016-10" db="EMBL/GenBank/DDBJ databases">
        <authorList>
            <person name="de Groot N.N."/>
        </authorList>
    </citation>
    <scope>NUCLEOTIDE SEQUENCE [LARGE SCALE GENOMIC DNA]</scope>
    <source>
        <strain evidence="2 3">DSM 527</strain>
    </source>
</reference>
<evidence type="ECO:0000313" key="3">
    <source>
        <dbReference type="Proteomes" id="UP000199045"/>
    </source>
</evidence>